<name>A0A9W9WRH6_9EURO</name>
<protein>
    <submittedName>
        <fullName evidence="1">Uncharacterized protein</fullName>
    </submittedName>
</protein>
<dbReference type="AlphaFoldDB" id="A0A9W9WRH6"/>
<evidence type="ECO:0000313" key="1">
    <source>
        <dbReference type="EMBL" id="KAJ5472288.1"/>
    </source>
</evidence>
<proteinExistence type="predicted"/>
<organism evidence="1 2">
    <name type="scientific">Penicillium desertorum</name>
    <dbReference type="NCBI Taxonomy" id="1303715"/>
    <lineage>
        <taxon>Eukaryota</taxon>
        <taxon>Fungi</taxon>
        <taxon>Dikarya</taxon>
        <taxon>Ascomycota</taxon>
        <taxon>Pezizomycotina</taxon>
        <taxon>Eurotiomycetes</taxon>
        <taxon>Eurotiomycetidae</taxon>
        <taxon>Eurotiales</taxon>
        <taxon>Aspergillaceae</taxon>
        <taxon>Penicillium</taxon>
    </lineage>
</organism>
<reference evidence="1" key="2">
    <citation type="journal article" date="2023" name="IMA Fungus">
        <title>Comparative genomic study of the Penicillium genus elucidates a diverse pangenome and 15 lateral gene transfer events.</title>
        <authorList>
            <person name="Petersen C."/>
            <person name="Sorensen T."/>
            <person name="Nielsen M.R."/>
            <person name="Sondergaard T.E."/>
            <person name="Sorensen J.L."/>
            <person name="Fitzpatrick D.A."/>
            <person name="Frisvad J.C."/>
            <person name="Nielsen K.L."/>
        </authorList>
    </citation>
    <scope>NUCLEOTIDE SEQUENCE</scope>
    <source>
        <strain evidence="1">IBT 17660</strain>
    </source>
</reference>
<dbReference type="EMBL" id="JAPWDO010000004">
    <property type="protein sequence ID" value="KAJ5472288.1"/>
    <property type="molecule type" value="Genomic_DNA"/>
</dbReference>
<keyword evidence="2" id="KW-1185">Reference proteome</keyword>
<gene>
    <name evidence="1" type="ORF">N7530_006289</name>
</gene>
<dbReference type="Proteomes" id="UP001147760">
    <property type="component" value="Unassembled WGS sequence"/>
</dbReference>
<comment type="caution">
    <text evidence="1">The sequence shown here is derived from an EMBL/GenBank/DDBJ whole genome shotgun (WGS) entry which is preliminary data.</text>
</comment>
<accession>A0A9W9WRH6</accession>
<sequence>MSLNANQPRQLDRPPTYSRLILRIFRLRDEISRRNKLADSGQSNTEGFNDLCAGIDFEAVAIEQSIREVRDDADQYMLIDIFSKYDWGYPTLRATGVNHARAQLAAENNFNPTTLHSF</sequence>
<evidence type="ECO:0000313" key="2">
    <source>
        <dbReference type="Proteomes" id="UP001147760"/>
    </source>
</evidence>
<reference evidence="1" key="1">
    <citation type="submission" date="2022-12" db="EMBL/GenBank/DDBJ databases">
        <authorList>
            <person name="Petersen C."/>
        </authorList>
    </citation>
    <scope>NUCLEOTIDE SEQUENCE</scope>
    <source>
        <strain evidence="1">IBT 17660</strain>
    </source>
</reference>